<dbReference type="InterPro" id="IPR036397">
    <property type="entry name" value="RNaseH_sf"/>
</dbReference>
<dbReference type="Proteomes" id="UP000019247">
    <property type="component" value="Unassembled WGS sequence"/>
</dbReference>
<dbReference type="Gene3D" id="3.30.420.10">
    <property type="entry name" value="Ribonuclease H-like superfamily/Ribonuclease H"/>
    <property type="match status" value="1"/>
</dbReference>
<name>W6T998_9LACO</name>
<dbReference type="eggNOG" id="COG0847">
    <property type="taxonomic scope" value="Bacteria"/>
</dbReference>
<sequence length="403" mass="45170">MSAQIVILERNRQNVVHYLYVLEHPAFQITEDHHLVVAPDQESLGKVEKIKVNDSNHYQIEFANSQKLVLNKQKVVSSSTNPKNLTLANLLANEGFKIAADVAGASPKIDFQSRFSSMIPSPAELVNIPEHYIVIDCEFGEFFERNSTCDQIRWKKTKINGLATGIYQLSAISYAGDTQTQVFFNHYVDNPRFSPEKRLAGLAETGLTLAAFQRQSAPLLVLKQFIAEVVAAQLPLVFWDQTFDLKCLRWLFATYFEKFTKQEQALLLKPIKVFDGELFTNMVINRSNKKSLATKHMLPLNGVAGLLNIVNPKQHNAIWDVQTTHRVLSKMATILAEQPEILSQPAPSVPAVPSQATIKPAKAEKYDLVRKLHATGNTYREIADQLGISVSGVNYILKKAVTN</sequence>
<dbReference type="AlphaFoldDB" id="W6T998"/>
<dbReference type="Gene3D" id="1.10.10.60">
    <property type="entry name" value="Homeodomain-like"/>
    <property type="match status" value="1"/>
</dbReference>
<dbReference type="HOGENOM" id="CLU_682943_0_0_9"/>
<comment type="caution">
    <text evidence="1">The sequence shown here is derived from an EMBL/GenBank/DDBJ whole genome shotgun (WGS) entry which is preliminary data.</text>
</comment>
<dbReference type="RefSeq" id="WP_033613667.1">
    <property type="nucleotide sequence ID" value="NZ_KK036474.1"/>
</dbReference>
<dbReference type="SUPFAM" id="SSF53098">
    <property type="entry name" value="Ribonuclease H-like"/>
    <property type="match status" value="1"/>
</dbReference>
<organism evidence="1 2">
    <name type="scientific">Lactiplantibacillus fabifermentans T30PCM01</name>
    <dbReference type="NCBI Taxonomy" id="1400520"/>
    <lineage>
        <taxon>Bacteria</taxon>
        <taxon>Bacillati</taxon>
        <taxon>Bacillota</taxon>
        <taxon>Bacilli</taxon>
        <taxon>Lactobacillales</taxon>
        <taxon>Lactobacillaceae</taxon>
        <taxon>Lactiplantibacillus</taxon>
    </lineage>
</organism>
<dbReference type="GO" id="GO:0003676">
    <property type="term" value="F:nucleic acid binding"/>
    <property type="evidence" value="ECO:0007669"/>
    <property type="project" value="InterPro"/>
</dbReference>
<protein>
    <submittedName>
        <fullName evidence="1">Uncharacterized protein</fullName>
    </submittedName>
</protein>
<evidence type="ECO:0000313" key="1">
    <source>
        <dbReference type="EMBL" id="ETY75002.1"/>
    </source>
</evidence>
<gene>
    <name evidence="1" type="ORF">LFAB_04190</name>
</gene>
<reference evidence="1 2" key="1">
    <citation type="journal article" date="2014" name="Genome Announc.">
        <title>Genome Sequence of Lactobacillus fabifermentans Strain T30PCM01, Isolated from Fermenting Grape Marc.</title>
        <authorList>
            <person name="Treu L."/>
            <person name="Vendramin V."/>
            <person name="Bovo B."/>
            <person name="Giacomini A."/>
            <person name="Corich V."/>
            <person name="Campanaro S."/>
        </authorList>
    </citation>
    <scope>NUCLEOTIDE SEQUENCE [LARGE SCALE GENOMIC DNA]</scope>
    <source>
        <strain evidence="1 2">T30PCM01</strain>
    </source>
</reference>
<evidence type="ECO:0000313" key="2">
    <source>
        <dbReference type="Proteomes" id="UP000019247"/>
    </source>
</evidence>
<dbReference type="PATRIC" id="fig|1400520.3.peg.824"/>
<proteinExistence type="predicted"/>
<accession>W6T998</accession>
<dbReference type="STRING" id="1400520.LFAB_04190"/>
<dbReference type="InterPro" id="IPR012337">
    <property type="entry name" value="RNaseH-like_sf"/>
</dbReference>
<dbReference type="OrthoDB" id="2325411at2"/>
<dbReference type="EMBL" id="AWWK01000021">
    <property type="protein sequence ID" value="ETY75002.1"/>
    <property type="molecule type" value="Genomic_DNA"/>
</dbReference>